<reference evidence="2 3" key="1">
    <citation type="journal article" date="2020" name="Nat. Food">
        <title>A phased Vanilla planifolia genome enables genetic improvement of flavour and production.</title>
        <authorList>
            <person name="Hasing T."/>
            <person name="Tang H."/>
            <person name="Brym M."/>
            <person name="Khazi F."/>
            <person name="Huang T."/>
            <person name="Chambers A.H."/>
        </authorList>
    </citation>
    <scope>NUCLEOTIDE SEQUENCE [LARGE SCALE GENOMIC DNA]</scope>
    <source>
        <tissue evidence="2">Leaf</tissue>
    </source>
</reference>
<comment type="caution">
    <text evidence="2">The sequence shown here is derived from an EMBL/GenBank/DDBJ whole genome shotgun (WGS) entry which is preliminary data.</text>
</comment>
<organism evidence="2 3">
    <name type="scientific">Vanilla planifolia</name>
    <name type="common">Vanilla</name>
    <dbReference type="NCBI Taxonomy" id="51239"/>
    <lineage>
        <taxon>Eukaryota</taxon>
        <taxon>Viridiplantae</taxon>
        <taxon>Streptophyta</taxon>
        <taxon>Embryophyta</taxon>
        <taxon>Tracheophyta</taxon>
        <taxon>Spermatophyta</taxon>
        <taxon>Magnoliopsida</taxon>
        <taxon>Liliopsida</taxon>
        <taxon>Asparagales</taxon>
        <taxon>Orchidaceae</taxon>
        <taxon>Vanilloideae</taxon>
        <taxon>Vanilleae</taxon>
        <taxon>Vanilla</taxon>
    </lineage>
</organism>
<dbReference type="InterPro" id="IPR029063">
    <property type="entry name" value="SAM-dependent_MTases_sf"/>
</dbReference>
<dbReference type="InterPro" id="IPR019410">
    <property type="entry name" value="Methyltransf_16"/>
</dbReference>
<sequence>MAGGKDDASDIHLLSILYQDHDCGEENEEDEAEPSDNRGPEQTADPPAERRHLLASIGAEIVIRQLPSQGLSFQLWPAAFSFVSLLDRDPSALLLPSDSAAIPLRILELGSGTGLVGIAAAAILGAHVTLTDLPHVLPNLEFNALANSGIVSARGGSITVRQLRWGASEDVSKLGFPTKFDAVLASDVVYYDHLFNPLLETLRVMVTGEVAFLMAHLRRWKKRDAVFFRLSRKLFEVEVVHTDPPQPGCRTGVTIYRFMARKKPPSCRSLQPS</sequence>
<gene>
    <name evidence="2" type="ORF">HPP92_018952</name>
</gene>
<proteinExistence type="predicted"/>
<dbReference type="PANTHER" id="PTHR14614">
    <property type="entry name" value="HEPATOCELLULAR CARCINOMA-ASSOCIATED ANTIGEN"/>
    <property type="match status" value="1"/>
</dbReference>
<name>A0A835Q4X9_VANPL</name>
<dbReference type="Proteomes" id="UP000639772">
    <property type="component" value="Chromosome 10"/>
</dbReference>
<feature type="region of interest" description="Disordered" evidence="1">
    <location>
        <begin position="20"/>
        <end position="47"/>
    </location>
</feature>
<evidence type="ECO:0000313" key="3">
    <source>
        <dbReference type="Proteomes" id="UP000639772"/>
    </source>
</evidence>
<evidence type="ECO:0000256" key="1">
    <source>
        <dbReference type="SAM" id="MobiDB-lite"/>
    </source>
</evidence>
<dbReference type="OrthoDB" id="413520at2759"/>
<accession>A0A835Q4X9</accession>
<dbReference type="Pfam" id="PF10294">
    <property type="entry name" value="Methyltransf_16"/>
    <property type="match status" value="1"/>
</dbReference>
<dbReference type="AlphaFoldDB" id="A0A835Q4X9"/>
<dbReference type="Gene3D" id="3.40.50.150">
    <property type="entry name" value="Vaccinia Virus protein VP39"/>
    <property type="match status" value="1"/>
</dbReference>
<evidence type="ECO:0000313" key="2">
    <source>
        <dbReference type="EMBL" id="KAG0464788.1"/>
    </source>
</evidence>
<dbReference type="EMBL" id="JADCNM010000010">
    <property type="protein sequence ID" value="KAG0464788.1"/>
    <property type="molecule type" value="Genomic_DNA"/>
</dbReference>
<dbReference type="PANTHER" id="PTHR14614:SF132">
    <property type="entry name" value="PROTEIN-LYSINE METHYLTRANSFERASE C42C1.13"/>
    <property type="match status" value="1"/>
</dbReference>
<dbReference type="SUPFAM" id="SSF53335">
    <property type="entry name" value="S-adenosyl-L-methionine-dependent methyltransferases"/>
    <property type="match status" value="1"/>
</dbReference>
<feature type="compositionally biased region" description="Acidic residues" evidence="1">
    <location>
        <begin position="25"/>
        <end position="34"/>
    </location>
</feature>
<protein>
    <submittedName>
        <fullName evidence="2">Uncharacterized protein</fullName>
    </submittedName>
</protein>